<sequence>MVKRSSAWLLAAVVAARTAALPVSPSSKSSSRVLATTLVVRGLPGAEEGLELAKIVGHDGTHIVKSSSVGSSREQRLSRTSSSSNMQAVPLPSTTPTLHNQYPSVPVAIDEHQRSPLTSPRAASRLHKVTEAIVRHPLRTSFGLAATGVAVTAAYEGSQVSLRTRKRKAYYDAYGHINGRALSGELASSSALLPRDLIPVSHTAGSTGVKKVGGRVKTGLKWALGLIAAAGATVSAELGFRHWSKSLAEKHAIQQYNKEDPAKKVDTWCERHKRGDGNFQSCWEAGHGPSSGQPPGWVGGTW</sequence>
<accession>A0A0P1B874</accession>
<evidence type="ECO:0000256" key="2">
    <source>
        <dbReference type="SAM" id="SignalP"/>
    </source>
</evidence>
<dbReference type="OrthoDB" id="10362463at2759"/>
<feature type="chain" id="PRO_5006059266" evidence="2">
    <location>
        <begin position="21"/>
        <end position="302"/>
    </location>
</feature>
<feature type="region of interest" description="Disordered" evidence="1">
    <location>
        <begin position="63"/>
        <end position="102"/>
    </location>
</feature>
<dbReference type="Proteomes" id="UP000054845">
    <property type="component" value="Unassembled WGS sequence"/>
</dbReference>
<dbReference type="EMBL" id="CCYA01000089">
    <property type="protein sequence ID" value="CEH11971.1"/>
    <property type="molecule type" value="Genomic_DNA"/>
</dbReference>
<dbReference type="AlphaFoldDB" id="A0A0P1B874"/>
<feature type="compositionally biased region" description="Polar residues" evidence="1">
    <location>
        <begin position="64"/>
        <end position="102"/>
    </location>
</feature>
<keyword evidence="2" id="KW-0732">Signal</keyword>
<name>A0A0P1B874_9BASI</name>
<organism evidence="3 4">
    <name type="scientific">Ceraceosorus bombacis</name>
    <dbReference type="NCBI Taxonomy" id="401625"/>
    <lineage>
        <taxon>Eukaryota</taxon>
        <taxon>Fungi</taxon>
        <taxon>Dikarya</taxon>
        <taxon>Basidiomycota</taxon>
        <taxon>Ustilaginomycotina</taxon>
        <taxon>Exobasidiomycetes</taxon>
        <taxon>Ceraceosorales</taxon>
        <taxon>Ceraceosoraceae</taxon>
        <taxon>Ceraceosorus</taxon>
    </lineage>
</organism>
<evidence type="ECO:0000256" key="1">
    <source>
        <dbReference type="SAM" id="MobiDB-lite"/>
    </source>
</evidence>
<evidence type="ECO:0000313" key="4">
    <source>
        <dbReference type="Proteomes" id="UP000054845"/>
    </source>
</evidence>
<proteinExistence type="predicted"/>
<protein>
    <submittedName>
        <fullName evidence="3">Uncharacterized protein</fullName>
    </submittedName>
</protein>
<reference evidence="3 4" key="1">
    <citation type="submission" date="2014-09" db="EMBL/GenBank/DDBJ databases">
        <authorList>
            <person name="Magalhaes I.L.F."/>
            <person name="Oliveira U."/>
            <person name="Santos F.R."/>
            <person name="Vidigal T.H.D.A."/>
            <person name="Brescovit A.D."/>
            <person name="Santos A.J."/>
        </authorList>
    </citation>
    <scope>NUCLEOTIDE SEQUENCE [LARGE SCALE GENOMIC DNA]</scope>
</reference>
<feature type="signal peptide" evidence="2">
    <location>
        <begin position="1"/>
        <end position="20"/>
    </location>
</feature>
<keyword evidence="4" id="KW-1185">Reference proteome</keyword>
<evidence type="ECO:0000313" key="3">
    <source>
        <dbReference type="EMBL" id="CEH11971.1"/>
    </source>
</evidence>